<evidence type="ECO:0000313" key="3">
    <source>
        <dbReference type="Proteomes" id="UP000271162"/>
    </source>
</evidence>
<dbReference type="EMBL" id="UYSL01022453">
    <property type="protein sequence ID" value="VDL80500.1"/>
    <property type="molecule type" value="Genomic_DNA"/>
</dbReference>
<keyword evidence="3" id="KW-1185">Reference proteome</keyword>
<dbReference type="Proteomes" id="UP000271162">
    <property type="component" value="Unassembled WGS sequence"/>
</dbReference>
<evidence type="ECO:0000313" key="4">
    <source>
        <dbReference type="WBParaSite" id="NBR_0001690401-mRNA-1"/>
    </source>
</evidence>
<feature type="region of interest" description="Disordered" evidence="1">
    <location>
        <begin position="67"/>
        <end position="122"/>
    </location>
</feature>
<protein>
    <submittedName>
        <fullName evidence="4">Reverse transcriptase</fullName>
    </submittedName>
</protein>
<organism evidence="4">
    <name type="scientific">Nippostrongylus brasiliensis</name>
    <name type="common">Rat hookworm</name>
    <dbReference type="NCBI Taxonomy" id="27835"/>
    <lineage>
        <taxon>Eukaryota</taxon>
        <taxon>Metazoa</taxon>
        <taxon>Ecdysozoa</taxon>
        <taxon>Nematoda</taxon>
        <taxon>Chromadorea</taxon>
        <taxon>Rhabditida</taxon>
        <taxon>Rhabditina</taxon>
        <taxon>Rhabditomorpha</taxon>
        <taxon>Strongyloidea</taxon>
        <taxon>Heligmosomidae</taxon>
        <taxon>Nippostrongylus</taxon>
    </lineage>
</organism>
<sequence length="122" mass="13879">MAELRSSALGDTRTKNWIGWGSRRRLFYTRVDTRLKPVVIPTDVIKQSTIIALAPRWVDGNHNLHDWLGRDGSKSPANKLRKQRKEKDTIHQDEGPRSTGVFGTIESVKGRAREEEEVQGSE</sequence>
<gene>
    <name evidence="2" type="ORF">NBR_LOCUS16905</name>
</gene>
<evidence type="ECO:0000313" key="2">
    <source>
        <dbReference type="EMBL" id="VDL80500.1"/>
    </source>
</evidence>
<dbReference type="WBParaSite" id="NBR_0001690401-mRNA-1">
    <property type="protein sequence ID" value="NBR_0001690401-mRNA-1"/>
    <property type="gene ID" value="NBR_0001690401"/>
</dbReference>
<dbReference type="AlphaFoldDB" id="A0A0N4YIZ3"/>
<name>A0A0N4YIZ3_NIPBR</name>
<proteinExistence type="predicted"/>
<evidence type="ECO:0000256" key="1">
    <source>
        <dbReference type="SAM" id="MobiDB-lite"/>
    </source>
</evidence>
<reference evidence="4" key="1">
    <citation type="submission" date="2017-02" db="UniProtKB">
        <authorList>
            <consortium name="WormBaseParasite"/>
        </authorList>
    </citation>
    <scope>IDENTIFICATION</scope>
</reference>
<feature type="compositionally biased region" description="Basic and acidic residues" evidence="1">
    <location>
        <begin position="85"/>
        <end position="96"/>
    </location>
</feature>
<reference evidence="2 3" key="2">
    <citation type="submission" date="2018-11" db="EMBL/GenBank/DDBJ databases">
        <authorList>
            <consortium name="Pathogen Informatics"/>
        </authorList>
    </citation>
    <scope>NUCLEOTIDE SEQUENCE [LARGE SCALE GENOMIC DNA]</scope>
</reference>
<accession>A0A0N4YIZ3</accession>